<dbReference type="GO" id="GO:0004021">
    <property type="term" value="F:L-alanine:2-oxoglutarate aminotransferase activity"/>
    <property type="evidence" value="ECO:0007669"/>
    <property type="project" value="UniProtKB-EC"/>
</dbReference>
<dbReference type="InterPro" id="IPR045088">
    <property type="entry name" value="ALAT1/2-like"/>
</dbReference>
<feature type="domain" description="Aminotransferase class I/classII large" evidence="9">
    <location>
        <begin position="2"/>
        <end position="140"/>
    </location>
</feature>
<dbReference type="InterPro" id="IPR015424">
    <property type="entry name" value="PyrdxlP-dep_Trfase"/>
</dbReference>
<dbReference type="Gene3D" id="3.90.1150.10">
    <property type="entry name" value="Aspartate Aminotransferase, domain 1"/>
    <property type="match status" value="1"/>
</dbReference>
<evidence type="ECO:0000313" key="11">
    <source>
        <dbReference type="Proteomes" id="UP000784294"/>
    </source>
</evidence>
<comment type="catalytic activity">
    <reaction evidence="8">
        <text>L-alanine + 2-oxoglutarate = pyruvate + L-glutamate</text>
        <dbReference type="Rhea" id="RHEA:19453"/>
        <dbReference type="ChEBI" id="CHEBI:15361"/>
        <dbReference type="ChEBI" id="CHEBI:16810"/>
        <dbReference type="ChEBI" id="CHEBI:29985"/>
        <dbReference type="ChEBI" id="CHEBI:57972"/>
        <dbReference type="EC" id="2.6.1.2"/>
    </reaction>
</comment>
<evidence type="ECO:0000256" key="3">
    <source>
        <dbReference type="ARBA" id="ARBA00022576"/>
    </source>
</evidence>
<sequence length="148" mass="16280">CGYRGGYAELVNFDPAVKAQLYKCLSARLCPSVIGQAMMDVVINPPQEQEPSYTTFSAERDAVLRDLAEKAYLITDTLNNLPGISCNPVMGAMYAFPRLHLPQRAIQAAKDAGQEPDFFYCLQLLEKKGICVVPGSGFGQLPGTYHFR</sequence>
<evidence type="ECO:0000256" key="4">
    <source>
        <dbReference type="ARBA" id="ARBA00022679"/>
    </source>
</evidence>
<dbReference type="OrthoDB" id="1732682at2759"/>
<evidence type="ECO:0000256" key="6">
    <source>
        <dbReference type="ARBA" id="ARBA00025708"/>
    </source>
</evidence>
<dbReference type="PANTHER" id="PTHR11751:SF29">
    <property type="entry name" value="ALANINE TRANSAMINASE"/>
    <property type="match status" value="1"/>
</dbReference>
<dbReference type="InterPro" id="IPR004839">
    <property type="entry name" value="Aminotransferase_I/II_large"/>
</dbReference>
<keyword evidence="3" id="KW-0032">Aminotransferase</keyword>
<dbReference type="EC" id="2.6.1.2" evidence="7"/>
<evidence type="ECO:0000256" key="5">
    <source>
        <dbReference type="ARBA" id="ARBA00022898"/>
    </source>
</evidence>
<dbReference type="SUPFAM" id="SSF53383">
    <property type="entry name" value="PLP-dependent transferases"/>
    <property type="match status" value="1"/>
</dbReference>
<dbReference type="GO" id="GO:0030170">
    <property type="term" value="F:pyridoxal phosphate binding"/>
    <property type="evidence" value="ECO:0007669"/>
    <property type="project" value="InterPro"/>
</dbReference>
<dbReference type="FunFam" id="3.90.1150.10:FF:000151">
    <property type="entry name" value="Alanine aminotransferase 2"/>
    <property type="match status" value="1"/>
</dbReference>
<evidence type="ECO:0000256" key="1">
    <source>
        <dbReference type="ARBA" id="ARBA00001933"/>
    </source>
</evidence>
<evidence type="ECO:0000256" key="8">
    <source>
        <dbReference type="ARBA" id="ARBA00047412"/>
    </source>
</evidence>
<comment type="pathway">
    <text evidence="6">Amino-acid degradation; L-alanine degradation via transaminase pathway; pyruvate from L-alanine: step 1/1.</text>
</comment>
<dbReference type="InterPro" id="IPR015422">
    <property type="entry name" value="PyrdxlP-dep_Trfase_small"/>
</dbReference>
<gene>
    <name evidence="10" type="ORF">PXEA_LOCUS27525</name>
</gene>
<keyword evidence="4" id="KW-0808">Transferase</keyword>
<evidence type="ECO:0000259" key="9">
    <source>
        <dbReference type="Pfam" id="PF00155"/>
    </source>
</evidence>
<keyword evidence="11" id="KW-1185">Reference proteome</keyword>
<comment type="cofactor">
    <cofactor evidence="1">
        <name>pyridoxal 5'-phosphate</name>
        <dbReference type="ChEBI" id="CHEBI:597326"/>
    </cofactor>
</comment>
<organism evidence="10 11">
    <name type="scientific">Protopolystoma xenopodis</name>
    <dbReference type="NCBI Taxonomy" id="117903"/>
    <lineage>
        <taxon>Eukaryota</taxon>
        <taxon>Metazoa</taxon>
        <taxon>Spiralia</taxon>
        <taxon>Lophotrochozoa</taxon>
        <taxon>Platyhelminthes</taxon>
        <taxon>Monogenea</taxon>
        <taxon>Polyopisthocotylea</taxon>
        <taxon>Polystomatidea</taxon>
        <taxon>Polystomatidae</taxon>
        <taxon>Protopolystoma</taxon>
    </lineage>
</organism>
<evidence type="ECO:0000256" key="7">
    <source>
        <dbReference type="ARBA" id="ARBA00026106"/>
    </source>
</evidence>
<name>A0A3S5B5D2_9PLAT</name>
<feature type="non-terminal residue" evidence="10">
    <location>
        <position position="148"/>
    </location>
</feature>
<dbReference type="EMBL" id="CAAALY010246955">
    <property type="protein sequence ID" value="VEL34085.1"/>
    <property type="molecule type" value="Genomic_DNA"/>
</dbReference>
<proteinExistence type="predicted"/>
<dbReference type="Proteomes" id="UP000784294">
    <property type="component" value="Unassembled WGS sequence"/>
</dbReference>
<dbReference type="Pfam" id="PF00155">
    <property type="entry name" value="Aminotran_1_2"/>
    <property type="match status" value="1"/>
</dbReference>
<keyword evidence="5" id="KW-0663">Pyridoxal phosphate</keyword>
<evidence type="ECO:0000256" key="2">
    <source>
        <dbReference type="ARBA" id="ARBA00011738"/>
    </source>
</evidence>
<evidence type="ECO:0000313" key="10">
    <source>
        <dbReference type="EMBL" id="VEL34085.1"/>
    </source>
</evidence>
<accession>A0A3S5B5D2</accession>
<dbReference type="AlphaFoldDB" id="A0A3S5B5D2"/>
<protein>
    <recommendedName>
        <fullName evidence="7">alanine transaminase</fullName>
        <ecNumber evidence="7">2.6.1.2</ecNumber>
    </recommendedName>
</protein>
<comment type="caution">
    <text evidence="10">The sequence shown here is derived from an EMBL/GenBank/DDBJ whole genome shotgun (WGS) entry which is preliminary data.</text>
</comment>
<reference evidence="10" key="1">
    <citation type="submission" date="2018-11" db="EMBL/GenBank/DDBJ databases">
        <authorList>
            <consortium name="Pathogen Informatics"/>
        </authorList>
    </citation>
    <scope>NUCLEOTIDE SEQUENCE</scope>
</reference>
<comment type="subunit">
    <text evidence="2">Homodimer.</text>
</comment>
<dbReference type="PANTHER" id="PTHR11751">
    <property type="entry name" value="ALANINE AMINOTRANSFERASE"/>
    <property type="match status" value="1"/>
</dbReference>